<evidence type="ECO:0000313" key="4">
    <source>
        <dbReference type="Proteomes" id="UP000887013"/>
    </source>
</evidence>
<organism evidence="3 4">
    <name type="scientific">Nephila pilipes</name>
    <name type="common">Giant wood spider</name>
    <name type="synonym">Nephila maculata</name>
    <dbReference type="NCBI Taxonomy" id="299642"/>
    <lineage>
        <taxon>Eukaryota</taxon>
        <taxon>Metazoa</taxon>
        <taxon>Ecdysozoa</taxon>
        <taxon>Arthropoda</taxon>
        <taxon>Chelicerata</taxon>
        <taxon>Arachnida</taxon>
        <taxon>Araneae</taxon>
        <taxon>Araneomorphae</taxon>
        <taxon>Entelegynae</taxon>
        <taxon>Araneoidea</taxon>
        <taxon>Nephilidae</taxon>
        <taxon>Nephila</taxon>
    </lineage>
</organism>
<feature type="domain" description="BTB" evidence="2">
    <location>
        <begin position="152"/>
        <end position="215"/>
    </location>
</feature>
<dbReference type="Gene3D" id="6.10.250.3030">
    <property type="match status" value="1"/>
</dbReference>
<feature type="region of interest" description="Disordered" evidence="1">
    <location>
        <begin position="489"/>
        <end position="509"/>
    </location>
</feature>
<gene>
    <name evidence="3" type="primary">ibtk</name>
    <name evidence="3" type="ORF">NPIL_78121</name>
</gene>
<dbReference type="PROSITE" id="PS50097">
    <property type="entry name" value="BTB"/>
    <property type="match status" value="2"/>
</dbReference>
<dbReference type="OrthoDB" id="1893551at2759"/>
<reference evidence="3" key="1">
    <citation type="submission" date="2020-08" db="EMBL/GenBank/DDBJ databases">
        <title>Multicomponent nature underlies the extraordinary mechanical properties of spider dragline silk.</title>
        <authorList>
            <person name="Kono N."/>
            <person name="Nakamura H."/>
            <person name="Mori M."/>
            <person name="Yoshida Y."/>
            <person name="Ohtoshi R."/>
            <person name="Malay A.D."/>
            <person name="Moran D.A.P."/>
            <person name="Tomita M."/>
            <person name="Numata K."/>
            <person name="Arakawa K."/>
        </authorList>
    </citation>
    <scope>NUCLEOTIDE SEQUENCE</scope>
</reference>
<dbReference type="InterPro" id="IPR011333">
    <property type="entry name" value="SKP1/BTB/POZ_sf"/>
</dbReference>
<name>A0A8X6INT6_NEPPI</name>
<dbReference type="Proteomes" id="UP000887013">
    <property type="component" value="Unassembled WGS sequence"/>
</dbReference>
<accession>A0A8X6INT6</accession>
<dbReference type="AlphaFoldDB" id="A0A8X6INT6"/>
<dbReference type="InterPro" id="IPR000210">
    <property type="entry name" value="BTB/POZ_dom"/>
</dbReference>
<evidence type="ECO:0000256" key="1">
    <source>
        <dbReference type="SAM" id="MobiDB-lite"/>
    </source>
</evidence>
<evidence type="ECO:0000259" key="2">
    <source>
        <dbReference type="PROSITE" id="PS50097"/>
    </source>
</evidence>
<dbReference type="SMART" id="SM00225">
    <property type="entry name" value="BTB"/>
    <property type="match status" value="2"/>
</dbReference>
<sequence>MHQQDDFHDIIIKVGKREFAAHKYILSSRCDYFKNLFSKESCQNDTITIDKLRPEAFEQVLKYIYTNQCDFLVNGNEIKWEEIKQDWGKTKLAKRKYFNPIHIFQETCKILSLDDLSKRLDGIQLINGRIFVGESCNMKRMTFNRKSMSNLYDVNLISSNETVFGCHKCILAARLDYFHSMLSTCWVENSQLGNLSLPISTEIMEVLIEYIYTDDANKLLDSENIEFLCHVLMISDQLLISRLKEICESALVRLLSLKNAAELLELSSVYNSVQLKRSCMQFICINLPAVIESKILDVLNEEVMEELSTYYRNLIPWMYNRRISINRNAFEKDLELLEKQFPISDTSVFEKNEIDTHEGKRNRLRCTNLHSYSKEVPSVDTKVENEVKSPDKNILLDILTSEINEKNAVNKSFQEKPMPDSVTSDKLEANIHILKCPNIVRLDQIMMEEKLNFTPLQKKTSFPNKKPMPRLSQKQKKMMKANQAQSPAIPIPDSPHSQSACPWAKSPEQSLPSPSFWETLAKKEFQPSPVNKDFSTPVKGLLAADDIEKKSIPDENISSCASSPQDIVISFHAIQLAEEQKQHRAVNPKIKPLHILNIEDQAIEELLTLYNAQDNHKEKITISRVQPDEIACPIWKRRGH</sequence>
<dbReference type="EMBL" id="BMAW01046037">
    <property type="protein sequence ID" value="GFS53093.1"/>
    <property type="molecule type" value="Genomic_DNA"/>
</dbReference>
<keyword evidence="3" id="KW-0418">Kinase</keyword>
<keyword evidence="3" id="KW-0808">Transferase</keyword>
<feature type="domain" description="BTB" evidence="2">
    <location>
        <begin position="8"/>
        <end position="68"/>
    </location>
</feature>
<dbReference type="SUPFAM" id="SSF54695">
    <property type="entry name" value="POZ domain"/>
    <property type="match status" value="2"/>
</dbReference>
<comment type="caution">
    <text evidence="3">The sequence shown here is derived from an EMBL/GenBank/DDBJ whole genome shotgun (WGS) entry which is preliminary data.</text>
</comment>
<protein>
    <submittedName>
        <fullName evidence="3">Inhibitor of Bruton tyrosine kinase</fullName>
    </submittedName>
</protein>
<proteinExistence type="predicted"/>
<dbReference type="Pfam" id="PF00651">
    <property type="entry name" value="BTB"/>
    <property type="match status" value="2"/>
</dbReference>
<dbReference type="Gene3D" id="3.30.710.10">
    <property type="entry name" value="Potassium Channel Kv1.1, Chain A"/>
    <property type="match status" value="2"/>
</dbReference>
<evidence type="ECO:0000313" key="3">
    <source>
        <dbReference type="EMBL" id="GFS53093.1"/>
    </source>
</evidence>
<dbReference type="CDD" id="cd18500">
    <property type="entry name" value="BACK_IBtk"/>
    <property type="match status" value="1"/>
</dbReference>
<dbReference type="GO" id="GO:0016301">
    <property type="term" value="F:kinase activity"/>
    <property type="evidence" value="ECO:0007669"/>
    <property type="project" value="UniProtKB-KW"/>
</dbReference>
<keyword evidence="4" id="KW-1185">Reference proteome</keyword>
<dbReference type="PANTHER" id="PTHR24413">
    <property type="entry name" value="SPECKLE-TYPE POZ PROTEIN"/>
    <property type="match status" value="1"/>
</dbReference>